<dbReference type="EMBL" id="NIGF01000035">
    <property type="protein sequence ID" value="PQV62438.1"/>
    <property type="molecule type" value="Genomic_DNA"/>
</dbReference>
<dbReference type="RefSeq" id="WP_106381392.1">
    <property type="nucleotide sequence ID" value="NZ_NIGF01000035.1"/>
</dbReference>
<evidence type="ECO:0000313" key="2">
    <source>
        <dbReference type="Proteomes" id="UP000237684"/>
    </source>
</evidence>
<accession>A0A2S8SNS2</accession>
<organism evidence="1 2">
    <name type="scientific">Abditibacterium utsteinense</name>
    <dbReference type="NCBI Taxonomy" id="1960156"/>
    <lineage>
        <taxon>Bacteria</taxon>
        <taxon>Pseudomonadati</taxon>
        <taxon>Abditibacteriota</taxon>
        <taxon>Abditibacteriia</taxon>
        <taxon>Abditibacteriales</taxon>
        <taxon>Abditibacteriaceae</taxon>
        <taxon>Abditibacterium</taxon>
    </lineage>
</organism>
<proteinExistence type="predicted"/>
<comment type="caution">
    <text evidence="1">The sequence shown here is derived from an EMBL/GenBank/DDBJ whole genome shotgun (WGS) entry which is preliminary data.</text>
</comment>
<dbReference type="AlphaFoldDB" id="A0A2S8SNS2"/>
<dbReference type="Proteomes" id="UP000237684">
    <property type="component" value="Unassembled WGS sequence"/>
</dbReference>
<evidence type="ECO:0000313" key="1">
    <source>
        <dbReference type="EMBL" id="PQV62438.1"/>
    </source>
</evidence>
<name>A0A2S8SNS2_9BACT</name>
<dbReference type="OrthoDB" id="54416at2"/>
<gene>
    <name evidence="1" type="ORF">B1R32_1352</name>
</gene>
<dbReference type="InParanoid" id="A0A2S8SNS2"/>
<keyword evidence="2" id="KW-1185">Reference proteome</keyword>
<reference evidence="1 2" key="1">
    <citation type="journal article" date="2018" name="Syst. Appl. Microbiol.">
        <title>Abditibacterium utsteinense sp. nov., the first cultivated member of candidate phylum FBP, isolated from ice-free Antarctic soil samples.</title>
        <authorList>
            <person name="Tahon G."/>
            <person name="Tytgat B."/>
            <person name="Lebbe L."/>
            <person name="Carlier A."/>
            <person name="Willems A."/>
        </authorList>
    </citation>
    <scope>NUCLEOTIDE SEQUENCE [LARGE SCALE GENOMIC DNA]</scope>
    <source>
        <strain evidence="1 2">LMG 29911</strain>
    </source>
</reference>
<sequence>MATQPTLWNRFCAAMSGEVSGDTLEAYRRASLGVYDALEHAESHRAGAKTDGKNAWTLADGTKAEILCSWNAFVLQTLGDRILDADYENDPHTRGFVPPVTSDQILSFYGQVEGWLSRASQAHHNPHYKLDVAVPAPLPAWSEVEPCPNAHLFGMLEAMRAVRDHTEAALTFLGDSPPQSEEQKKGLGFIRQIQAQAETKARYADDMMGDNPSLEVHERVEEHVKAAIESFYLLGQLLAMPELAGKIALAPPAPFPTPTATPVPTPIPNASPASNFDWTRAAFPTPVSPVLNARLPMPHEAGFDLWCLTAPDAREKFKNDREAVKAIKTLFQLDPDVRRTLDIQSEINAALLRGDIEIAKDRYNQKLGHFFCAPWGSVYVAKRSVLLGGMRINALQQFIFNVTCEGVNLGAPFEREIMIGNFTPTTKFEYGDPNEQPDH</sequence>
<protein>
    <submittedName>
        <fullName evidence="1">Uncharacterized protein</fullName>
    </submittedName>
</protein>